<evidence type="ECO:0000313" key="3">
    <source>
        <dbReference type="EMBL" id="MEQ2545113.1"/>
    </source>
</evidence>
<dbReference type="InterPro" id="IPR029052">
    <property type="entry name" value="Metallo-depent_PP-like"/>
</dbReference>
<accession>A0ABV1GXH4</accession>
<dbReference type="EMBL" id="JBBMFL010000009">
    <property type="protein sequence ID" value="MEQ2545113.1"/>
    <property type="molecule type" value="Genomic_DNA"/>
</dbReference>
<dbReference type="SUPFAM" id="SSF56300">
    <property type="entry name" value="Metallo-dependent phosphatases"/>
    <property type="match status" value="1"/>
</dbReference>
<dbReference type="RefSeq" id="WP_019151178.1">
    <property type="nucleotide sequence ID" value="NZ_JBBMFL010000009.1"/>
</dbReference>
<evidence type="ECO:0000256" key="1">
    <source>
        <dbReference type="ARBA" id="ARBA00008950"/>
    </source>
</evidence>
<comment type="similarity">
    <text evidence="1">Belongs to the metallophosphoesterase superfamily. YfcE family.</text>
</comment>
<name>A0ABV1GXH4_9BACT</name>
<comment type="caution">
    <text evidence="3">The sequence shown here is derived from an EMBL/GenBank/DDBJ whole genome shotgun (WGS) entry which is preliminary data.</text>
</comment>
<gene>
    <name evidence="3" type="ORF">WMO46_09160</name>
</gene>
<dbReference type="Proteomes" id="UP001460202">
    <property type="component" value="Unassembled WGS sequence"/>
</dbReference>
<reference evidence="3 4" key="1">
    <citation type="submission" date="2024-03" db="EMBL/GenBank/DDBJ databases">
        <title>Human intestinal bacterial collection.</title>
        <authorList>
            <person name="Pauvert C."/>
            <person name="Hitch T.C.A."/>
            <person name="Clavel T."/>
        </authorList>
    </citation>
    <scope>NUCLEOTIDE SEQUENCE [LARGE SCALE GENOMIC DNA]</scope>
    <source>
        <strain evidence="3 4">CLA-KB-H122</strain>
    </source>
</reference>
<evidence type="ECO:0000259" key="2">
    <source>
        <dbReference type="Pfam" id="PF12850"/>
    </source>
</evidence>
<evidence type="ECO:0000313" key="4">
    <source>
        <dbReference type="Proteomes" id="UP001460202"/>
    </source>
</evidence>
<protein>
    <submittedName>
        <fullName evidence="3">Metallophosphoesterase family protein</fullName>
    </submittedName>
</protein>
<keyword evidence="4" id="KW-1185">Reference proteome</keyword>
<dbReference type="Gene3D" id="3.60.21.10">
    <property type="match status" value="1"/>
</dbReference>
<dbReference type="Pfam" id="PF12850">
    <property type="entry name" value="Metallophos_2"/>
    <property type="match status" value="1"/>
</dbReference>
<proteinExistence type="inferred from homology"/>
<dbReference type="GeneID" id="78180406"/>
<organism evidence="3 4">
    <name type="scientific">Alistipes intestinihominis</name>
    <dbReference type="NCBI Taxonomy" id="3133172"/>
    <lineage>
        <taxon>Bacteria</taxon>
        <taxon>Pseudomonadati</taxon>
        <taxon>Bacteroidota</taxon>
        <taxon>Bacteroidia</taxon>
        <taxon>Bacteroidales</taxon>
        <taxon>Rikenellaceae</taxon>
        <taxon>Alistipes</taxon>
    </lineage>
</organism>
<dbReference type="InterPro" id="IPR024654">
    <property type="entry name" value="Calcineurin-like_PHP_lpxH"/>
</dbReference>
<sequence length="164" mass="18428">MKRIGILSDTHGTFDETLMNFFRDVDELWHAGDIGSIELADRIAAFKPLRAVSGNIDGGLTRRVYPQFLSFECEGVRVLMTHIGGYPRRYDPRAVAKIQSVRPKLFIAGHSHILKVAYDPVYDLLAVNPGAAGEFGFHKVRTAVRLVIDGTDMRDMEVGEWPRK</sequence>
<feature type="domain" description="Calcineurin-like phosphoesterase" evidence="2">
    <location>
        <begin position="3"/>
        <end position="148"/>
    </location>
</feature>